<accession>A0A9D1M1R1</accession>
<feature type="transmembrane region" description="Helical" evidence="8">
    <location>
        <begin position="323"/>
        <end position="341"/>
    </location>
</feature>
<dbReference type="GO" id="GO:0042121">
    <property type="term" value="P:alginic acid biosynthetic process"/>
    <property type="evidence" value="ECO:0007669"/>
    <property type="project" value="InterPro"/>
</dbReference>
<dbReference type="InterPro" id="IPR004299">
    <property type="entry name" value="MBOAT_fam"/>
</dbReference>
<dbReference type="GO" id="GO:0005886">
    <property type="term" value="C:plasma membrane"/>
    <property type="evidence" value="ECO:0007669"/>
    <property type="project" value="UniProtKB-SubCell"/>
</dbReference>
<feature type="transmembrane region" description="Helical" evidence="8">
    <location>
        <begin position="432"/>
        <end position="453"/>
    </location>
</feature>
<feature type="transmembrane region" description="Helical" evidence="8">
    <location>
        <begin position="75"/>
        <end position="94"/>
    </location>
</feature>
<keyword evidence="6 7" id="KW-0472">Membrane</keyword>
<protein>
    <submittedName>
        <fullName evidence="9">MBOAT family protein</fullName>
    </submittedName>
</protein>
<comment type="similarity">
    <text evidence="2 7">Belongs to the membrane-bound acyltransferase family.</text>
</comment>
<dbReference type="PIRSF" id="PIRSF500217">
    <property type="entry name" value="AlgI"/>
    <property type="match status" value="1"/>
</dbReference>
<feature type="transmembrane region" description="Helical" evidence="8">
    <location>
        <begin position="48"/>
        <end position="66"/>
    </location>
</feature>
<evidence type="ECO:0000313" key="9">
    <source>
        <dbReference type="EMBL" id="HIU51999.1"/>
    </source>
</evidence>
<evidence type="ECO:0000256" key="5">
    <source>
        <dbReference type="ARBA" id="ARBA00022989"/>
    </source>
</evidence>
<sequence>MVFSSFSFIFVFLPIVLAIYFLVKDKYKNICICIASLIFYAWGEPKNIILMLLSVLVNYWFAIYIGKQEGKKKKLLLVLDIIFNIGIMGFFKYANFIINNMNAVFSTNIENVKASLPIGISFYTFQILSYIIDVYRGKVKVQKNIIKLCTYVALFPRLVQGPIVRYEDAEYQLEHRKESFDKFIAGLKRFIYGLGKKVLIANNVAFITQTIYQTNPTNGTILLWLGAIAYTLQIYFDFSGYSDMAIGLGKMFGFDFMENFNYPYIAKSITDFWRRWHISLSTWFRDYVYIPLGGNRVSKIKLVRNLFIVWALTGLWHGANWNFIIWGIYYAILLIIEKLVLNKVIEKLPNVVKHIYALFFIVIGWVIFRTEDLSQLMLILKNMFIYTPANVIEYILSSWNVKIGLLFMIPAILFSVPFFMDKMKKNENKNSIYILNNVIVCCIFVLSIVQLLIQTYNPFIYFNF</sequence>
<keyword evidence="4 8" id="KW-0812">Transmembrane</keyword>
<dbReference type="InterPro" id="IPR024194">
    <property type="entry name" value="Ac/AlaTfrase_AlgI/DltB"/>
</dbReference>
<evidence type="ECO:0000256" key="2">
    <source>
        <dbReference type="ARBA" id="ARBA00010323"/>
    </source>
</evidence>
<keyword evidence="3 7" id="KW-1003">Cell membrane</keyword>
<feature type="transmembrane region" description="Helical" evidence="8">
    <location>
        <begin position="403"/>
        <end position="420"/>
    </location>
</feature>
<feature type="transmembrane region" description="Helical" evidence="8">
    <location>
        <begin position="6"/>
        <end position="22"/>
    </location>
</feature>
<keyword evidence="5 8" id="KW-1133">Transmembrane helix</keyword>
<keyword evidence="7" id="KW-0012">Acyltransferase</keyword>
<dbReference type="Proteomes" id="UP000824093">
    <property type="component" value="Unassembled WGS sequence"/>
</dbReference>
<dbReference type="AlphaFoldDB" id="A0A9D1M1R1"/>
<dbReference type="PANTHER" id="PTHR13285:SF18">
    <property type="entry name" value="PROTEIN-CYSTEINE N-PALMITOYLTRANSFERASE RASP"/>
    <property type="match status" value="1"/>
</dbReference>
<dbReference type="Pfam" id="PF03062">
    <property type="entry name" value="MBOAT"/>
    <property type="match status" value="1"/>
</dbReference>
<feature type="transmembrane region" description="Helical" evidence="8">
    <location>
        <begin position="27"/>
        <end position="42"/>
    </location>
</feature>
<evidence type="ECO:0000256" key="1">
    <source>
        <dbReference type="ARBA" id="ARBA00004651"/>
    </source>
</evidence>
<evidence type="ECO:0000313" key="10">
    <source>
        <dbReference type="Proteomes" id="UP000824093"/>
    </source>
</evidence>
<comment type="caution">
    <text evidence="9">The sequence shown here is derived from an EMBL/GenBank/DDBJ whole genome shotgun (WGS) entry which is preliminary data.</text>
</comment>
<dbReference type="InterPro" id="IPR028362">
    <property type="entry name" value="AlgI"/>
</dbReference>
<organism evidence="9 10">
    <name type="scientific">Candidatus Merdicola faecigallinarum</name>
    <dbReference type="NCBI Taxonomy" id="2840862"/>
    <lineage>
        <taxon>Bacteria</taxon>
        <taxon>Bacillati</taxon>
        <taxon>Bacillota</taxon>
        <taxon>Clostridia</taxon>
        <taxon>Candidatus Merdicola</taxon>
    </lineage>
</organism>
<dbReference type="EMBL" id="DVNH01000039">
    <property type="protein sequence ID" value="HIU51999.1"/>
    <property type="molecule type" value="Genomic_DNA"/>
</dbReference>
<evidence type="ECO:0000256" key="6">
    <source>
        <dbReference type="ARBA" id="ARBA00023136"/>
    </source>
</evidence>
<reference evidence="9" key="2">
    <citation type="journal article" date="2021" name="PeerJ">
        <title>Extensive microbial diversity within the chicken gut microbiome revealed by metagenomics and culture.</title>
        <authorList>
            <person name="Gilroy R."/>
            <person name="Ravi A."/>
            <person name="Getino M."/>
            <person name="Pursley I."/>
            <person name="Horton D.L."/>
            <person name="Alikhan N.F."/>
            <person name="Baker D."/>
            <person name="Gharbi K."/>
            <person name="Hall N."/>
            <person name="Watson M."/>
            <person name="Adriaenssens E.M."/>
            <person name="Foster-Nyarko E."/>
            <person name="Jarju S."/>
            <person name="Secka A."/>
            <person name="Antonio M."/>
            <person name="Oren A."/>
            <person name="Chaudhuri R.R."/>
            <person name="La Ragione R."/>
            <person name="Hildebrand F."/>
            <person name="Pallen M.J."/>
        </authorList>
    </citation>
    <scope>NUCLEOTIDE SEQUENCE</scope>
    <source>
        <strain evidence="9">CHK195-15760</strain>
    </source>
</reference>
<reference evidence="9" key="1">
    <citation type="submission" date="2020-10" db="EMBL/GenBank/DDBJ databases">
        <authorList>
            <person name="Gilroy R."/>
        </authorList>
    </citation>
    <scope>NUCLEOTIDE SEQUENCE</scope>
    <source>
        <strain evidence="9">CHK195-15760</strain>
    </source>
</reference>
<evidence type="ECO:0000256" key="7">
    <source>
        <dbReference type="PIRNR" id="PIRNR016636"/>
    </source>
</evidence>
<feature type="transmembrane region" description="Helical" evidence="8">
    <location>
        <begin position="348"/>
        <end position="368"/>
    </location>
</feature>
<feature type="transmembrane region" description="Helical" evidence="8">
    <location>
        <begin position="114"/>
        <end position="135"/>
    </location>
</feature>
<dbReference type="InterPro" id="IPR051085">
    <property type="entry name" value="MB_O-acyltransferase"/>
</dbReference>
<dbReference type="PIRSF" id="PIRSF016636">
    <property type="entry name" value="AlgI_DltB"/>
    <property type="match status" value="1"/>
</dbReference>
<evidence type="ECO:0000256" key="3">
    <source>
        <dbReference type="ARBA" id="ARBA00022475"/>
    </source>
</evidence>
<proteinExistence type="inferred from homology"/>
<keyword evidence="7" id="KW-0808">Transferase</keyword>
<comment type="subcellular location">
    <subcellularLocation>
        <location evidence="1">Cell membrane</location>
        <topology evidence="1">Multi-pass membrane protein</topology>
    </subcellularLocation>
</comment>
<evidence type="ECO:0000256" key="4">
    <source>
        <dbReference type="ARBA" id="ARBA00022692"/>
    </source>
</evidence>
<evidence type="ECO:0000256" key="8">
    <source>
        <dbReference type="SAM" id="Phobius"/>
    </source>
</evidence>
<gene>
    <name evidence="9" type="ORF">IAB70_05210</name>
</gene>
<name>A0A9D1M1R1_9FIRM</name>
<dbReference type="GO" id="GO:0016746">
    <property type="term" value="F:acyltransferase activity"/>
    <property type="evidence" value="ECO:0007669"/>
    <property type="project" value="UniProtKB-KW"/>
</dbReference>
<dbReference type="PANTHER" id="PTHR13285">
    <property type="entry name" value="ACYLTRANSFERASE"/>
    <property type="match status" value="1"/>
</dbReference>